<dbReference type="EMBL" id="JANJYJ010000007">
    <property type="protein sequence ID" value="KAK3200453.1"/>
    <property type="molecule type" value="Genomic_DNA"/>
</dbReference>
<reference evidence="2" key="1">
    <citation type="journal article" date="2023" name="Plant J.">
        <title>Genome sequences and population genomics provide insights into the demographic history, inbreeding, and mutation load of two 'living fossil' tree species of Dipteronia.</title>
        <authorList>
            <person name="Feng Y."/>
            <person name="Comes H.P."/>
            <person name="Chen J."/>
            <person name="Zhu S."/>
            <person name="Lu R."/>
            <person name="Zhang X."/>
            <person name="Li P."/>
            <person name="Qiu J."/>
            <person name="Olsen K.M."/>
            <person name="Qiu Y."/>
        </authorList>
    </citation>
    <scope>NUCLEOTIDE SEQUENCE</scope>
    <source>
        <strain evidence="2">NBL</strain>
    </source>
</reference>
<dbReference type="InterPro" id="IPR026960">
    <property type="entry name" value="RVT-Znf"/>
</dbReference>
<name>A0AAE0E167_9ROSI</name>
<gene>
    <name evidence="2" type="ORF">Dsin_023868</name>
</gene>
<proteinExistence type="predicted"/>
<dbReference type="PANTHER" id="PTHR36617:SF5">
    <property type="entry name" value="OS05G0421675 PROTEIN"/>
    <property type="match status" value="1"/>
</dbReference>
<accession>A0AAE0E167</accession>
<evidence type="ECO:0000259" key="1">
    <source>
        <dbReference type="Pfam" id="PF13966"/>
    </source>
</evidence>
<dbReference type="Proteomes" id="UP001281410">
    <property type="component" value="Unassembled WGS sequence"/>
</dbReference>
<sequence>MGKIVVEDSRAGSIIKEGMKVVVGNGERMRLWSEFFVDSNPLKIVFPRIYALASNKNGVIAGFGRWNENQWAWNVNLRKPSFNWEHEQQNSFLQVLDSIVLRIKIKDELVWGLCPSGIFKVGYFRRCLEEVNGVAHDNAKLLWKRIIPPKVELFSWQLFRGRVMVRDVLNHFGCAQGLSLKCPLCKGGSETVDHLFLLCPWSWDLWSRCMSFWR</sequence>
<evidence type="ECO:0000313" key="2">
    <source>
        <dbReference type="EMBL" id="KAK3200453.1"/>
    </source>
</evidence>
<feature type="domain" description="Reverse transcriptase zinc-binding" evidence="1">
    <location>
        <begin position="136"/>
        <end position="206"/>
    </location>
</feature>
<evidence type="ECO:0000313" key="3">
    <source>
        <dbReference type="Proteomes" id="UP001281410"/>
    </source>
</evidence>
<protein>
    <recommendedName>
        <fullName evidence="1">Reverse transcriptase zinc-binding domain-containing protein</fullName>
    </recommendedName>
</protein>
<dbReference type="AlphaFoldDB" id="A0AAE0E167"/>
<comment type="caution">
    <text evidence="2">The sequence shown here is derived from an EMBL/GenBank/DDBJ whole genome shotgun (WGS) entry which is preliminary data.</text>
</comment>
<organism evidence="2 3">
    <name type="scientific">Dipteronia sinensis</name>
    <dbReference type="NCBI Taxonomy" id="43782"/>
    <lineage>
        <taxon>Eukaryota</taxon>
        <taxon>Viridiplantae</taxon>
        <taxon>Streptophyta</taxon>
        <taxon>Embryophyta</taxon>
        <taxon>Tracheophyta</taxon>
        <taxon>Spermatophyta</taxon>
        <taxon>Magnoliopsida</taxon>
        <taxon>eudicotyledons</taxon>
        <taxon>Gunneridae</taxon>
        <taxon>Pentapetalae</taxon>
        <taxon>rosids</taxon>
        <taxon>malvids</taxon>
        <taxon>Sapindales</taxon>
        <taxon>Sapindaceae</taxon>
        <taxon>Hippocastanoideae</taxon>
        <taxon>Acereae</taxon>
        <taxon>Dipteronia</taxon>
    </lineage>
</organism>
<dbReference type="PANTHER" id="PTHR36617">
    <property type="entry name" value="PROTEIN, PUTATIVE-RELATED"/>
    <property type="match status" value="1"/>
</dbReference>
<dbReference type="Pfam" id="PF13966">
    <property type="entry name" value="zf-RVT"/>
    <property type="match status" value="1"/>
</dbReference>
<keyword evidence="3" id="KW-1185">Reference proteome</keyword>